<feature type="domain" description="Fatty acid desaturase" evidence="2">
    <location>
        <begin position="63"/>
        <end position="273"/>
    </location>
</feature>
<keyword evidence="1" id="KW-1133">Transmembrane helix</keyword>
<keyword evidence="1" id="KW-0472">Membrane</keyword>
<evidence type="ECO:0000313" key="4">
    <source>
        <dbReference type="Proteomes" id="UP000494182"/>
    </source>
</evidence>
<feature type="transmembrane region" description="Helical" evidence="1">
    <location>
        <begin position="29"/>
        <end position="49"/>
    </location>
</feature>
<dbReference type="GO" id="GO:0006629">
    <property type="term" value="P:lipid metabolic process"/>
    <property type="evidence" value="ECO:0007669"/>
    <property type="project" value="InterPro"/>
</dbReference>
<dbReference type="EMBL" id="CABVQT010000024">
    <property type="protein sequence ID" value="VWD60478.1"/>
    <property type="molecule type" value="Genomic_DNA"/>
</dbReference>
<dbReference type="Proteomes" id="UP000494182">
    <property type="component" value="Unassembled WGS sequence"/>
</dbReference>
<dbReference type="InterPro" id="IPR005804">
    <property type="entry name" value="FA_desaturase_dom"/>
</dbReference>
<organism evidence="3 4">
    <name type="scientific">Burkholderia contaminans</name>
    <dbReference type="NCBI Taxonomy" id="488447"/>
    <lineage>
        <taxon>Bacteria</taxon>
        <taxon>Pseudomonadati</taxon>
        <taxon>Pseudomonadota</taxon>
        <taxon>Betaproteobacteria</taxon>
        <taxon>Burkholderiales</taxon>
        <taxon>Burkholderiaceae</taxon>
        <taxon>Burkholderia</taxon>
        <taxon>Burkholderia cepacia complex</taxon>
    </lineage>
</organism>
<evidence type="ECO:0000259" key="2">
    <source>
        <dbReference type="Pfam" id="PF00487"/>
    </source>
</evidence>
<gene>
    <name evidence="3" type="ORF">BCO71171_06507</name>
</gene>
<feature type="transmembrane region" description="Helical" evidence="1">
    <location>
        <begin position="205"/>
        <end position="221"/>
    </location>
</feature>
<proteinExistence type="predicted"/>
<dbReference type="AlphaFoldDB" id="A0A6P3BVU2"/>
<evidence type="ECO:0000313" key="3">
    <source>
        <dbReference type="EMBL" id="VWD60478.1"/>
    </source>
</evidence>
<protein>
    <submittedName>
        <fullName evidence="3">Fatty acid desaturase</fullName>
    </submittedName>
</protein>
<keyword evidence="1" id="KW-0812">Transmembrane</keyword>
<reference evidence="3 4" key="1">
    <citation type="submission" date="2019-09" db="EMBL/GenBank/DDBJ databases">
        <authorList>
            <person name="Depoorter E."/>
        </authorList>
    </citation>
    <scope>NUCLEOTIDE SEQUENCE [LARGE SCALE GENOMIC DNA]</scope>
    <source>
        <strain evidence="3">R-71171</strain>
    </source>
</reference>
<accession>A0A6P3BVU2</accession>
<feature type="transmembrane region" description="Helical" evidence="1">
    <location>
        <begin position="55"/>
        <end position="76"/>
    </location>
</feature>
<sequence length="309" mass="34158">MNMSAEYGPDPVLLEIDAYRARRGGLRDAAAIAKVVGAIAVVSLVAWLACRSGNAMGRIVLMLAEGFVLSGFLNLAHECLHRSLVSAKSVNAIIGNLAANVLFVNFTAYTDKHLKHHRCLATEEDTESASRFDTLRAYAGAMSGVGFLVSNLRLNVHLIAGGAPSYLATVRRKVRARNEARFIAAWLLAIAAATCAWPSALVTAYIGPVFFAYFWLMFFGLPEHYGCEPVQPRYLASRTMTTNGIVRFFMWNANFHTEHHRYPGAPAPLLARIGAHPNVGIHRESSYLKWHWRVCRDLIQRREHGATHG</sequence>
<evidence type="ECO:0000256" key="1">
    <source>
        <dbReference type="SAM" id="Phobius"/>
    </source>
</evidence>
<name>A0A6P3BVU2_9BURK</name>
<dbReference type="Pfam" id="PF00487">
    <property type="entry name" value="FA_desaturase"/>
    <property type="match status" value="1"/>
</dbReference>